<keyword evidence="1" id="KW-0732">Signal</keyword>
<protein>
    <submittedName>
        <fullName evidence="2">Uncharacterized protein</fullName>
    </submittedName>
</protein>
<accession>A0AAU9L4N2</accession>
<comment type="caution">
    <text evidence="2">The sequence shown here is derived from an EMBL/GenBank/DDBJ whole genome shotgun (WGS) entry which is preliminary data.</text>
</comment>
<dbReference type="Proteomes" id="UP001160483">
    <property type="component" value="Unassembled WGS sequence"/>
</dbReference>
<dbReference type="AlphaFoldDB" id="A0AAU9L4N2"/>
<reference evidence="2" key="1">
    <citation type="submission" date="2021-11" db="EMBL/GenBank/DDBJ databases">
        <authorList>
            <person name="Islam A."/>
            <person name="Islam S."/>
            <person name="Flora M.S."/>
            <person name="Rahman M."/>
            <person name="Ziaur R.M."/>
            <person name="Epstein J.H."/>
            <person name="Hassan M."/>
            <person name="Klassen M."/>
            <person name="Woodard K."/>
            <person name="Webb A."/>
            <person name="Webby R.J."/>
            <person name="El Zowalaty M.E."/>
        </authorList>
    </citation>
    <scope>NUCLEOTIDE SEQUENCE</scope>
    <source>
        <strain evidence="2">Pbs3</strain>
    </source>
</reference>
<dbReference type="EMBL" id="CAKKTJ010000322">
    <property type="protein sequence ID" value="CAH0480123.1"/>
    <property type="molecule type" value="Genomic_DNA"/>
</dbReference>
<organism evidence="2 3">
    <name type="scientific">Peronospora belbahrii</name>
    <dbReference type="NCBI Taxonomy" id="622444"/>
    <lineage>
        <taxon>Eukaryota</taxon>
        <taxon>Sar</taxon>
        <taxon>Stramenopiles</taxon>
        <taxon>Oomycota</taxon>
        <taxon>Peronosporomycetes</taxon>
        <taxon>Peronosporales</taxon>
        <taxon>Peronosporaceae</taxon>
        <taxon>Peronospora</taxon>
    </lineage>
</organism>
<evidence type="ECO:0000256" key="1">
    <source>
        <dbReference type="SAM" id="SignalP"/>
    </source>
</evidence>
<feature type="signal peptide" evidence="1">
    <location>
        <begin position="1"/>
        <end position="20"/>
    </location>
</feature>
<evidence type="ECO:0000313" key="3">
    <source>
        <dbReference type="Proteomes" id="UP001160483"/>
    </source>
</evidence>
<gene>
    <name evidence="2" type="ORF">PBS003_LOCUS6749</name>
</gene>
<proteinExistence type="predicted"/>
<evidence type="ECO:0000313" key="2">
    <source>
        <dbReference type="EMBL" id="CAH0480123.1"/>
    </source>
</evidence>
<feature type="chain" id="PRO_5043526973" evidence="1">
    <location>
        <begin position="21"/>
        <end position="191"/>
    </location>
</feature>
<name>A0AAU9L4N2_9STRA</name>
<sequence>MVMELMTKLLLLLLLKTGVAQKGGVENQEVVVESQVPQCGMKYFGLRWCAMSIEIKDGAIFNLPQDTNYHKSNMVMQCTRRTNARTPTVDDDAPSILMNKNKRIDNNYKRKYDLQTCAMTACGHNNIFHMYPFWQVFSFVTIVPAGTQFYITTELRNFDFLAHSNCPEKHGEISHLLARYSASPLQVFAHG</sequence>